<evidence type="ECO:0000256" key="1">
    <source>
        <dbReference type="SAM" id="MobiDB-lite"/>
    </source>
</evidence>
<dbReference type="EMBL" id="DUGH01000174">
    <property type="protein sequence ID" value="HIH17174.1"/>
    <property type="molecule type" value="Genomic_DNA"/>
</dbReference>
<protein>
    <submittedName>
        <fullName evidence="2">Uncharacterized protein</fullName>
    </submittedName>
</protein>
<accession>A0A7J4JIJ3</accession>
<feature type="compositionally biased region" description="Pro residues" evidence="1">
    <location>
        <begin position="88"/>
        <end position="102"/>
    </location>
</feature>
<sequence>MGGAPADAAVAVKKAVEKTAAEATEDTQEEKAPGAGAKKPPVCPCQPDKDGKPRKECPPEERVTPKEHKKATDEECTPLEEERKDGTPPLPGTEPGTPPGGPPAETVKPPKTVLCPPPEEMKAPIVFDEMSELHPMRVHERLICIDQSKAQQDIKDEEIKLSKGWFKHYTVQGDLTDYVKVEVRDADPHYPDEQPYLLRVTIDFREKMKRDAAALDNDMRGSLTFLGPNNEPIINQYGGPINLALEAKRDPDVRKQDFFLVSRLFHFKHPMVVFGKGDLVTEKVVFTEDTVNPVQKPLLVVNNLGVPLTLTTKATGDNTCDAFDNVDVDAQSALAGLIQPEFARASRQKIESAPNDIPHNSYNCPVTTPTRLRESTVQPIRTVDVQNDFIELTEATPKEERDQLKELYKGDAIQGTLYNYPDIQNDL</sequence>
<feature type="non-terminal residue" evidence="2">
    <location>
        <position position="427"/>
    </location>
</feature>
<feature type="region of interest" description="Disordered" evidence="1">
    <location>
        <begin position="16"/>
        <end position="111"/>
    </location>
</feature>
<comment type="caution">
    <text evidence="2">The sequence shown here is derived from an EMBL/GenBank/DDBJ whole genome shotgun (WGS) entry which is preliminary data.</text>
</comment>
<proteinExistence type="predicted"/>
<feature type="compositionally biased region" description="Basic and acidic residues" evidence="1">
    <location>
        <begin position="47"/>
        <end position="73"/>
    </location>
</feature>
<evidence type="ECO:0000313" key="3">
    <source>
        <dbReference type="Proteomes" id="UP000564964"/>
    </source>
</evidence>
<evidence type="ECO:0000313" key="2">
    <source>
        <dbReference type="EMBL" id="HIH17174.1"/>
    </source>
</evidence>
<dbReference type="AlphaFoldDB" id="A0A7J4JIJ3"/>
<name>A0A7J4JIJ3_9ARCH</name>
<organism evidence="2 3">
    <name type="scientific">Candidatus Iainarchaeum sp</name>
    <dbReference type="NCBI Taxonomy" id="3101447"/>
    <lineage>
        <taxon>Archaea</taxon>
        <taxon>Candidatus Iainarchaeota</taxon>
        <taxon>Candidatus Iainarchaeia</taxon>
        <taxon>Candidatus Iainarchaeales</taxon>
        <taxon>Candidatus Iainarchaeaceae</taxon>
        <taxon>Candidatus Iainarchaeum</taxon>
    </lineage>
</organism>
<dbReference type="Proteomes" id="UP000564964">
    <property type="component" value="Unassembled WGS sequence"/>
</dbReference>
<reference evidence="3" key="1">
    <citation type="journal article" date="2020" name="bioRxiv">
        <title>A rank-normalized archaeal taxonomy based on genome phylogeny resolves widespread incomplete and uneven classifications.</title>
        <authorList>
            <person name="Rinke C."/>
            <person name="Chuvochina M."/>
            <person name="Mussig A.J."/>
            <person name="Chaumeil P.-A."/>
            <person name="Waite D.W."/>
            <person name="Whitman W.B."/>
            <person name="Parks D.H."/>
            <person name="Hugenholtz P."/>
        </authorList>
    </citation>
    <scope>NUCLEOTIDE SEQUENCE [LARGE SCALE GENOMIC DNA]</scope>
</reference>
<gene>
    <name evidence="2" type="ORF">HA252_07270</name>
</gene>